<dbReference type="InterPro" id="IPR022139">
    <property type="entry name" value="Fam-L/Fam-M-like_plasmodium"/>
</dbReference>
<keyword evidence="1" id="KW-1133">Transmembrane helix</keyword>
<dbReference type="AlphaFoldDB" id="A0A0J9S2Y6"/>
<feature type="transmembrane region" description="Helical" evidence="1">
    <location>
        <begin position="161"/>
        <end position="189"/>
    </location>
</feature>
<organism evidence="2 3">
    <name type="scientific">Plasmodium vivax India VII</name>
    <dbReference type="NCBI Taxonomy" id="1077284"/>
    <lineage>
        <taxon>Eukaryota</taxon>
        <taxon>Sar</taxon>
        <taxon>Alveolata</taxon>
        <taxon>Apicomplexa</taxon>
        <taxon>Aconoidasida</taxon>
        <taxon>Haemosporida</taxon>
        <taxon>Plasmodiidae</taxon>
        <taxon>Plasmodium</taxon>
        <taxon>Plasmodium (Plasmodium)</taxon>
    </lineage>
</organism>
<accession>A0A0J9S2Y6</accession>
<dbReference type="Proteomes" id="UP000053562">
    <property type="component" value="Unassembled WGS sequence"/>
</dbReference>
<gene>
    <name evidence="2" type="ORF">PVIIG_05617</name>
</gene>
<dbReference type="Pfam" id="PF12420">
    <property type="entry name" value="DUF3671"/>
    <property type="match status" value="1"/>
</dbReference>
<keyword evidence="1" id="KW-0812">Transmembrane</keyword>
<name>A0A0J9S2Y6_PLAVI</name>
<protein>
    <recommendedName>
        <fullName evidence="4">Variable surface protein</fullName>
    </recommendedName>
</protein>
<evidence type="ECO:0000313" key="3">
    <source>
        <dbReference type="Proteomes" id="UP000053562"/>
    </source>
</evidence>
<proteinExistence type="predicted"/>
<dbReference type="EMBL" id="KQ234503">
    <property type="protein sequence ID" value="KMZ77114.1"/>
    <property type="molecule type" value="Genomic_DNA"/>
</dbReference>
<evidence type="ECO:0000256" key="1">
    <source>
        <dbReference type="SAM" id="Phobius"/>
    </source>
</evidence>
<evidence type="ECO:0000313" key="2">
    <source>
        <dbReference type="EMBL" id="KMZ77114.1"/>
    </source>
</evidence>
<keyword evidence="1" id="KW-0472">Membrane</keyword>
<evidence type="ECO:0008006" key="4">
    <source>
        <dbReference type="Google" id="ProtNLM"/>
    </source>
</evidence>
<sequence length="221" mass="26638">MQRRLYHDRTKKHFTYDVDNKRSKNNTYTQSTYAHIKKRDFDVLDTYKKNYKSRYSKKKGLTKLDCYLEKKLFHQIDYINGVAEKWRKDKNSFKKKILKKYGIYFLLFALVPILVFIYPLLLWGDTANDRIFKWCGWSGTGHNTTNLPCSKGGLYHYNPDIIHGFYCLNAVLLLLLITIYFSFYIYTFLKVAKYEKMKEGKEKMNKKEYIDFCKDVFNMKK</sequence>
<reference evidence="2 3" key="1">
    <citation type="submission" date="2011-08" db="EMBL/GenBank/DDBJ databases">
        <title>The Genome Sequence of Plasmodium vivax India VII.</title>
        <authorList>
            <consortium name="The Broad Institute Genome Sequencing Platform"/>
            <consortium name="The Broad Institute Genome Sequencing Center for Infectious Disease"/>
            <person name="Neafsey D."/>
            <person name="Carlton J."/>
            <person name="Barnwell J."/>
            <person name="Collins W."/>
            <person name="Escalante A."/>
            <person name="Mullikin J."/>
            <person name="Saul A."/>
            <person name="Guigo R."/>
            <person name="Camara F."/>
            <person name="Young S.K."/>
            <person name="Zeng Q."/>
            <person name="Gargeya S."/>
            <person name="Fitzgerald M."/>
            <person name="Haas B."/>
            <person name="Abouelleil A."/>
            <person name="Alvarado L."/>
            <person name="Arachchi H.M."/>
            <person name="Berlin A."/>
            <person name="Brown A."/>
            <person name="Chapman S.B."/>
            <person name="Chen Z."/>
            <person name="Dunbar C."/>
            <person name="Freedman E."/>
            <person name="Gearin G."/>
            <person name="Gellesch M."/>
            <person name="Goldberg J."/>
            <person name="Griggs A."/>
            <person name="Gujja S."/>
            <person name="Heiman D."/>
            <person name="Howarth C."/>
            <person name="Larson L."/>
            <person name="Lui A."/>
            <person name="MacDonald P.J.P."/>
            <person name="Montmayeur A."/>
            <person name="Murphy C."/>
            <person name="Neiman D."/>
            <person name="Pearson M."/>
            <person name="Priest M."/>
            <person name="Roberts A."/>
            <person name="Saif S."/>
            <person name="Shea T."/>
            <person name="Shenoy N."/>
            <person name="Sisk P."/>
            <person name="Stolte C."/>
            <person name="Sykes S."/>
            <person name="Wortman J."/>
            <person name="Nusbaum C."/>
            <person name="Birren B."/>
        </authorList>
    </citation>
    <scope>NUCLEOTIDE SEQUENCE [LARGE SCALE GENOMIC DNA]</scope>
    <source>
        <strain evidence="2 3">India VII</strain>
    </source>
</reference>
<feature type="transmembrane region" description="Helical" evidence="1">
    <location>
        <begin position="101"/>
        <end position="121"/>
    </location>
</feature>